<evidence type="ECO:0000256" key="4">
    <source>
        <dbReference type="ARBA" id="ARBA00022989"/>
    </source>
</evidence>
<dbReference type="AlphaFoldDB" id="A0A5C8PNG3"/>
<feature type="transmembrane region" description="Helical" evidence="6">
    <location>
        <begin position="98"/>
        <end position="115"/>
    </location>
</feature>
<dbReference type="PANTHER" id="PTHR30482:SF10">
    <property type="entry name" value="HIGH-AFFINITY BRANCHED-CHAIN AMINO ACID TRANSPORT PROTEIN BRAE"/>
    <property type="match status" value="1"/>
</dbReference>
<reference evidence="7 8" key="1">
    <citation type="submission" date="2019-06" db="EMBL/GenBank/DDBJ databases">
        <title>New taxonomy in bacterial strain CC-CFT640, isolated from vineyard.</title>
        <authorList>
            <person name="Lin S.-Y."/>
            <person name="Tsai C.-F."/>
            <person name="Young C.-C."/>
        </authorList>
    </citation>
    <scope>NUCLEOTIDE SEQUENCE [LARGE SCALE GENOMIC DNA]</scope>
    <source>
        <strain evidence="7 8">CC-CFT640</strain>
    </source>
</reference>
<evidence type="ECO:0000256" key="2">
    <source>
        <dbReference type="ARBA" id="ARBA00022475"/>
    </source>
</evidence>
<sequence length="319" mass="33381">MMGTLSYLVFFVTVASLFAIATLGLNLQWGFSGQFNAGVVGFMAIGAYTYAALTAPAQHEHVGGLDWPVIAALVAAMAVTALVALAIGLVTIRLRTDYLALATFGIAAAINHLALNLEGITGGGRGIAGIAKPFADLPPLWFGLAFLALAAGALLAVYLLLERLVRSPWGRALRAVREDEVAAAALGKDVDRMRLTAFVIGAAPMGLSGALYAAFIGYVSPYDFLAILTFQIWAMLIVGGSGNNAGAVLGSFVVWALWSLSGIVVVLIVPTKLQVQGGAIQAILIGLLLVAMLIFRPRGLMGERLHSSPLLRDDAAVRH</sequence>
<feature type="transmembrane region" description="Helical" evidence="6">
    <location>
        <begin position="195"/>
        <end position="218"/>
    </location>
</feature>
<evidence type="ECO:0000256" key="3">
    <source>
        <dbReference type="ARBA" id="ARBA00022692"/>
    </source>
</evidence>
<keyword evidence="2" id="KW-1003">Cell membrane</keyword>
<name>A0A5C8PNG3_9HYPH</name>
<dbReference type="RefSeq" id="WP_147847639.1">
    <property type="nucleotide sequence ID" value="NZ_VDUZ01000014.1"/>
</dbReference>
<feature type="transmembrane region" description="Helical" evidence="6">
    <location>
        <begin position="140"/>
        <end position="161"/>
    </location>
</feature>
<dbReference type="GO" id="GO:0005886">
    <property type="term" value="C:plasma membrane"/>
    <property type="evidence" value="ECO:0007669"/>
    <property type="project" value="UniProtKB-SubCell"/>
</dbReference>
<feature type="transmembrane region" description="Helical" evidence="6">
    <location>
        <begin position="224"/>
        <end position="240"/>
    </location>
</feature>
<feature type="transmembrane region" description="Helical" evidence="6">
    <location>
        <begin position="37"/>
        <end position="57"/>
    </location>
</feature>
<dbReference type="InterPro" id="IPR001851">
    <property type="entry name" value="ABC_transp_permease"/>
</dbReference>
<dbReference type="OrthoDB" id="9814461at2"/>
<dbReference type="CDD" id="cd06581">
    <property type="entry name" value="TM_PBP1_LivM_like"/>
    <property type="match status" value="1"/>
</dbReference>
<dbReference type="EMBL" id="VDUZ01000014">
    <property type="protein sequence ID" value="TXL75426.1"/>
    <property type="molecule type" value="Genomic_DNA"/>
</dbReference>
<dbReference type="Proteomes" id="UP000321638">
    <property type="component" value="Unassembled WGS sequence"/>
</dbReference>
<protein>
    <submittedName>
        <fullName evidence="7">Branched-chain amino acid ABC transporter permease</fullName>
    </submittedName>
</protein>
<dbReference type="Pfam" id="PF02653">
    <property type="entry name" value="BPD_transp_2"/>
    <property type="match status" value="1"/>
</dbReference>
<evidence type="ECO:0000256" key="5">
    <source>
        <dbReference type="ARBA" id="ARBA00023136"/>
    </source>
</evidence>
<evidence type="ECO:0000313" key="8">
    <source>
        <dbReference type="Proteomes" id="UP000321638"/>
    </source>
</evidence>
<feature type="transmembrane region" description="Helical" evidence="6">
    <location>
        <begin position="275"/>
        <end position="295"/>
    </location>
</feature>
<keyword evidence="3 6" id="KW-0812">Transmembrane</keyword>
<keyword evidence="8" id="KW-1185">Reference proteome</keyword>
<evidence type="ECO:0000256" key="6">
    <source>
        <dbReference type="SAM" id="Phobius"/>
    </source>
</evidence>
<comment type="caution">
    <text evidence="7">The sequence shown here is derived from an EMBL/GenBank/DDBJ whole genome shotgun (WGS) entry which is preliminary data.</text>
</comment>
<keyword evidence="4 6" id="KW-1133">Transmembrane helix</keyword>
<dbReference type="GO" id="GO:0015658">
    <property type="term" value="F:branched-chain amino acid transmembrane transporter activity"/>
    <property type="evidence" value="ECO:0007669"/>
    <property type="project" value="InterPro"/>
</dbReference>
<feature type="transmembrane region" description="Helical" evidence="6">
    <location>
        <begin position="247"/>
        <end position="269"/>
    </location>
</feature>
<comment type="subcellular location">
    <subcellularLocation>
        <location evidence="1">Cell membrane</location>
        <topology evidence="1">Multi-pass membrane protein</topology>
    </subcellularLocation>
</comment>
<dbReference type="PANTHER" id="PTHR30482">
    <property type="entry name" value="HIGH-AFFINITY BRANCHED-CHAIN AMINO ACID TRANSPORT SYSTEM PERMEASE"/>
    <property type="match status" value="1"/>
</dbReference>
<evidence type="ECO:0000313" key="7">
    <source>
        <dbReference type="EMBL" id="TXL75426.1"/>
    </source>
</evidence>
<proteinExistence type="predicted"/>
<feature type="transmembrane region" description="Helical" evidence="6">
    <location>
        <begin position="6"/>
        <end position="25"/>
    </location>
</feature>
<evidence type="ECO:0000256" key="1">
    <source>
        <dbReference type="ARBA" id="ARBA00004651"/>
    </source>
</evidence>
<keyword evidence="5 6" id="KW-0472">Membrane</keyword>
<organism evidence="7 8">
    <name type="scientific">Vineibacter terrae</name>
    <dbReference type="NCBI Taxonomy" id="2586908"/>
    <lineage>
        <taxon>Bacteria</taxon>
        <taxon>Pseudomonadati</taxon>
        <taxon>Pseudomonadota</taxon>
        <taxon>Alphaproteobacteria</taxon>
        <taxon>Hyphomicrobiales</taxon>
        <taxon>Vineibacter</taxon>
    </lineage>
</organism>
<gene>
    <name evidence="7" type="ORF">FHP25_14385</name>
</gene>
<dbReference type="InterPro" id="IPR043428">
    <property type="entry name" value="LivM-like"/>
</dbReference>
<accession>A0A5C8PNG3</accession>
<feature type="transmembrane region" description="Helical" evidence="6">
    <location>
        <begin position="69"/>
        <end position="91"/>
    </location>
</feature>